<evidence type="ECO:0000313" key="2">
    <source>
        <dbReference type="EMBL" id="KAJ8380719.1"/>
    </source>
</evidence>
<reference evidence="2" key="1">
    <citation type="journal article" date="2023" name="Science">
        <title>Genome structures resolve the early diversification of teleost fishes.</title>
        <authorList>
            <person name="Parey E."/>
            <person name="Louis A."/>
            <person name="Montfort J."/>
            <person name="Bouchez O."/>
            <person name="Roques C."/>
            <person name="Iampietro C."/>
            <person name="Lluch J."/>
            <person name="Castinel A."/>
            <person name="Donnadieu C."/>
            <person name="Desvignes T."/>
            <person name="Floi Bucao C."/>
            <person name="Jouanno E."/>
            <person name="Wen M."/>
            <person name="Mejri S."/>
            <person name="Dirks R."/>
            <person name="Jansen H."/>
            <person name="Henkel C."/>
            <person name="Chen W.J."/>
            <person name="Zahm M."/>
            <person name="Cabau C."/>
            <person name="Klopp C."/>
            <person name="Thompson A.W."/>
            <person name="Robinson-Rechavi M."/>
            <person name="Braasch I."/>
            <person name="Lecointre G."/>
            <person name="Bobe J."/>
            <person name="Postlethwait J.H."/>
            <person name="Berthelot C."/>
            <person name="Roest Crollius H."/>
            <person name="Guiguen Y."/>
        </authorList>
    </citation>
    <scope>NUCLEOTIDE SEQUENCE</scope>
    <source>
        <strain evidence="2">WJC10195</strain>
    </source>
</reference>
<protein>
    <submittedName>
        <fullName evidence="2">Uncharacterized protein</fullName>
    </submittedName>
</protein>
<feature type="region of interest" description="Disordered" evidence="1">
    <location>
        <begin position="1"/>
        <end position="20"/>
    </location>
</feature>
<feature type="region of interest" description="Disordered" evidence="1">
    <location>
        <begin position="67"/>
        <end position="87"/>
    </location>
</feature>
<feature type="compositionally biased region" description="Polar residues" evidence="1">
    <location>
        <begin position="68"/>
        <end position="87"/>
    </location>
</feature>
<evidence type="ECO:0000256" key="1">
    <source>
        <dbReference type="SAM" id="MobiDB-lite"/>
    </source>
</evidence>
<keyword evidence="3" id="KW-1185">Reference proteome</keyword>
<organism evidence="2 3">
    <name type="scientific">Synaphobranchus kaupii</name>
    <name type="common">Kaup's arrowtooth eel</name>
    <dbReference type="NCBI Taxonomy" id="118154"/>
    <lineage>
        <taxon>Eukaryota</taxon>
        <taxon>Metazoa</taxon>
        <taxon>Chordata</taxon>
        <taxon>Craniata</taxon>
        <taxon>Vertebrata</taxon>
        <taxon>Euteleostomi</taxon>
        <taxon>Actinopterygii</taxon>
        <taxon>Neopterygii</taxon>
        <taxon>Teleostei</taxon>
        <taxon>Anguilliformes</taxon>
        <taxon>Synaphobranchidae</taxon>
        <taxon>Synaphobranchus</taxon>
    </lineage>
</organism>
<name>A0A9Q1GAU2_SYNKA</name>
<dbReference type="EMBL" id="JAINUF010000001">
    <property type="protein sequence ID" value="KAJ8380719.1"/>
    <property type="molecule type" value="Genomic_DNA"/>
</dbReference>
<comment type="caution">
    <text evidence="2">The sequence shown here is derived from an EMBL/GenBank/DDBJ whole genome shotgun (WGS) entry which is preliminary data.</text>
</comment>
<gene>
    <name evidence="2" type="ORF">SKAU_G00014970</name>
</gene>
<dbReference type="AlphaFoldDB" id="A0A9Q1GAU2"/>
<accession>A0A9Q1GAU2</accession>
<proteinExistence type="predicted"/>
<sequence length="87" mass="9137">MNGLCSPALTGETGEGLPQGLRCHRRPQHLLLVPLLPVPCIAVRRAPADLDRSTLHPSGVAACKATRLETTTSGEAGENNNSDCVHS</sequence>
<evidence type="ECO:0000313" key="3">
    <source>
        <dbReference type="Proteomes" id="UP001152622"/>
    </source>
</evidence>
<dbReference type="Proteomes" id="UP001152622">
    <property type="component" value="Chromosome 1"/>
</dbReference>